<dbReference type="Pfam" id="PF00749">
    <property type="entry name" value="tRNA-synt_1c"/>
    <property type="match status" value="2"/>
</dbReference>
<evidence type="ECO:0000256" key="6">
    <source>
        <dbReference type="ARBA" id="ARBA00023146"/>
    </source>
</evidence>
<dbReference type="InterPro" id="IPR014729">
    <property type="entry name" value="Rossmann-like_a/b/a_fold"/>
</dbReference>
<dbReference type="InterPro" id="IPR049940">
    <property type="entry name" value="GluQ/Sye"/>
</dbReference>
<organism evidence="9 10">
    <name type="scientific">Neolewinella aquimaris</name>
    <dbReference type="NCBI Taxonomy" id="1835722"/>
    <lineage>
        <taxon>Bacteria</taxon>
        <taxon>Pseudomonadati</taxon>
        <taxon>Bacteroidota</taxon>
        <taxon>Saprospiria</taxon>
        <taxon>Saprospirales</taxon>
        <taxon>Lewinellaceae</taxon>
        <taxon>Neolewinella</taxon>
    </lineage>
</organism>
<dbReference type="PANTHER" id="PTHR43311">
    <property type="entry name" value="GLUTAMATE--TRNA LIGASE"/>
    <property type="match status" value="1"/>
</dbReference>
<keyword evidence="1 7" id="KW-0436">Ligase</keyword>
<evidence type="ECO:0000313" key="10">
    <source>
        <dbReference type="Proteomes" id="UP000576209"/>
    </source>
</evidence>
<evidence type="ECO:0000256" key="1">
    <source>
        <dbReference type="ARBA" id="ARBA00022598"/>
    </source>
</evidence>
<evidence type="ECO:0000259" key="8">
    <source>
        <dbReference type="Pfam" id="PF00749"/>
    </source>
</evidence>
<evidence type="ECO:0000313" key="9">
    <source>
        <dbReference type="EMBL" id="MBB4080358.1"/>
    </source>
</evidence>
<dbReference type="GO" id="GO:0004818">
    <property type="term" value="F:glutamate-tRNA ligase activity"/>
    <property type="evidence" value="ECO:0007669"/>
    <property type="project" value="TreeGrafter"/>
</dbReference>
<sequence length="253" mass="28651">MVRIAPTPSGYLHAGNAANFAANALLAEREGLDLLLRIDDLDRARFRPEYLQDVFDVLAWLKIAPTIGPKDPVDFERNWSQERRMPLYVAALESLRTRAPAQVFACPCSRAQLAEEGHAFACPDARIPLDREGVAWRIDTRKTELHERMPDFVIRKKNGRPSYQLACTVDDRHFGITACARGEDLRDSTAAQALLSDLLGYPPLRERVRFLHHPLLLNKGEKLSKRQGATGVREWGVSREEIFAIAREWITTP</sequence>
<dbReference type="Gene3D" id="3.90.800.10">
    <property type="entry name" value="Glutamyl-tRNA Synthetase, Domain 3"/>
    <property type="match status" value="1"/>
</dbReference>
<feature type="domain" description="Glutamyl/glutaminyl-tRNA synthetase class Ib catalytic" evidence="8">
    <location>
        <begin position="132"/>
        <end position="244"/>
    </location>
</feature>
<name>A0A840EEI6_9BACT</name>
<dbReference type="Proteomes" id="UP000576209">
    <property type="component" value="Unassembled WGS sequence"/>
</dbReference>
<dbReference type="EMBL" id="JACIFF010000008">
    <property type="protein sequence ID" value="MBB4080358.1"/>
    <property type="molecule type" value="Genomic_DNA"/>
</dbReference>
<keyword evidence="6 7" id="KW-0030">Aminoacyl-tRNA synthetase</keyword>
<keyword evidence="7" id="KW-0648">Protein biosynthesis</keyword>
<comment type="similarity">
    <text evidence="7">Belongs to the class-I aminoacyl-tRNA synthetase family.</text>
</comment>
<dbReference type="RefSeq" id="WP_183496599.1">
    <property type="nucleotide sequence ID" value="NZ_JACIFF010000008.1"/>
</dbReference>
<keyword evidence="2" id="KW-0479">Metal-binding</keyword>
<keyword evidence="5 7" id="KW-0067">ATP-binding</keyword>
<keyword evidence="10" id="KW-1185">Reference proteome</keyword>
<evidence type="ECO:0000256" key="3">
    <source>
        <dbReference type="ARBA" id="ARBA00022741"/>
    </source>
</evidence>
<dbReference type="PANTHER" id="PTHR43311:SF1">
    <property type="entry name" value="GLUTAMYL-Q TRNA(ASP) SYNTHETASE"/>
    <property type="match status" value="1"/>
</dbReference>
<dbReference type="InterPro" id="IPR020058">
    <property type="entry name" value="Glu/Gln-tRNA-synth_Ib_cat-dom"/>
</dbReference>
<keyword evidence="4" id="KW-0862">Zinc</keyword>
<protein>
    <submittedName>
        <fullName evidence="9">Glutamyl/glutaminyl-tRNA synthetase</fullName>
    </submittedName>
</protein>
<dbReference type="InterPro" id="IPR000924">
    <property type="entry name" value="Glu/Gln-tRNA-synth"/>
</dbReference>
<gene>
    <name evidence="9" type="ORF">GGR28_002992</name>
</gene>
<evidence type="ECO:0000256" key="2">
    <source>
        <dbReference type="ARBA" id="ARBA00022723"/>
    </source>
</evidence>
<comment type="caution">
    <text evidence="9">The sequence shown here is derived from an EMBL/GenBank/DDBJ whole genome shotgun (WGS) entry which is preliminary data.</text>
</comment>
<feature type="domain" description="Glutamyl/glutaminyl-tRNA synthetase class Ib catalytic" evidence="8">
    <location>
        <begin position="2"/>
        <end position="115"/>
    </location>
</feature>
<evidence type="ECO:0000256" key="7">
    <source>
        <dbReference type="RuleBase" id="RU363037"/>
    </source>
</evidence>
<accession>A0A840EEI6</accession>
<dbReference type="GO" id="GO:0005524">
    <property type="term" value="F:ATP binding"/>
    <property type="evidence" value="ECO:0007669"/>
    <property type="project" value="UniProtKB-KW"/>
</dbReference>
<keyword evidence="3 7" id="KW-0547">Nucleotide-binding</keyword>
<dbReference type="AlphaFoldDB" id="A0A840EEI6"/>
<evidence type="ECO:0000256" key="4">
    <source>
        <dbReference type="ARBA" id="ARBA00022833"/>
    </source>
</evidence>
<dbReference type="Gene3D" id="3.40.50.620">
    <property type="entry name" value="HUPs"/>
    <property type="match status" value="2"/>
</dbReference>
<evidence type="ECO:0000256" key="5">
    <source>
        <dbReference type="ARBA" id="ARBA00022840"/>
    </source>
</evidence>
<dbReference type="GO" id="GO:0005829">
    <property type="term" value="C:cytosol"/>
    <property type="evidence" value="ECO:0007669"/>
    <property type="project" value="TreeGrafter"/>
</dbReference>
<dbReference type="PRINTS" id="PR00987">
    <property type="entry name" value="TRNASYNTHGLU"/>
</dbReference>
<dbReference type="SUPFAM" id="SSF52374">
    <property type="entry name" value="Nucleotidylyl transferase"/>
    <property type="match status" value="1"/>
</dbReference>
<proteinExistence type="inferred from homology"/>
<dbReference type="GO" id="GO:0006424">
    <property type="term" value="P:glutamyl-tRNA aminoacylation"/>
    <property type="evidence" value="ECO:0007669"/>
    <property type="project" value="TreeGrafter"/>
</dbReference>
<reference evidence="9 10" key="1">
    <citation type="submission" date="2020-08" db="EMBL/GenBank/DDBJ databases">
        <title>Genomic Encyclopedia of Type Strains, Phase IV (KMG-IV): sequencing the most valuable type-strain genomes for metagenomic binning, comparative biology and taxonomic classification.</title>
        <authorList>
            <person name="Goeker M."/>
        </authorList>
    </citation>
    <scope>NUCLEOTIDE SEQUENCE [LARGE SCALE GENOMIC DNA]</scope>
    <source>
        <strain evidence="9 10">DSM 105137</strain>
    </source>
</reference>